<dbReference type="InterPro" id="IPR021435">
    <property type="entry name" value="DUF3084"/>
</dbReference>
<keyword evidence="1" id="KW-0175">Coiled coil</keyword>
<dbReference type="Gene3D" id="1.20.5.340">
    <property type="match status" value="1"/>
</dbReference>
<dbReference type="PANTHER" id="PTHR18937">
    <property type="entry name" value="STRUCTURAL MAINTENANCE OF CHROMOSOMES SMC FAMILY MEMBER"/>
    <property type="match status" value="1"/>
</dbReference>
<keyword evidence="2" id="KW-0472">Membrane</keyword>
<keyword evidence="2" id="KW-0812">Transmembrane</keyword>
<evidence type="ECO:0000256" key="2">
    <source>
        <dbReference type="SAM" id="Phobius"/>
    </source>
</evidence>
<keyword evidence="4" id="KW-1185">Reference proteome</keyword>
<dbReference type="Proteomes" id="UP001442494">
    <property type="component" value="Unassembled WGS sequence"/>
</dbReference>
<evidence type="ECO:0000256" key="1">
    <source>
        <dbReference type="SAM" id="Coils"/>
    </source>
</evidence>
<dbReference type="RefSeq" id="WP_190418573.1">
    <property type="nucleotide sequence ID" value="NZ_JAMPKK010000054.1"/>
</dbReference>
<accession>A0ABV0JTY0</accession>
<dbReference type="EMBL" id="JAMPKK010000054">
    <property type="protein sequence ID" value="MEP0866914.1"/>
    <property type="molecule type" value="Genomic_DNA"/>
</dbReference>
<evidence type="ECO:0000313" key="3">
    <source>
        <dbReference type="EMBL" id="MEP0866914.1"/>
    </source>
</evidence>
<organism evidence="3 4">
    <name type="scientific">Funiculus sociatus GB2-A5</name>
    <dbReference type="NCBI Taxonomy" id="2933946"/>
    <lineage>
        <taxon>Bacteria</taxon>
        <taxon>Bacillati</taxon>
        <taxon>Cyanobacteriota</taxon>
        <taxon>Cyanophyceae</taxon>
        <taxon>Coleofasciculales</taxon>
        <taxon>Coleofasciculaceae</taxon>
        <taxon>Funiculus</taxon>
    </lineage>
</organism>
<name>A0ABV0JTY0_9CYAN</name>
<protein>
    <submittedName>
        <fullName evidence="3">DUF3084 domain-containing protein</fullName>
    </submittedName>
</protein>
<feature type="coiled-coil region" evidence="1">
    <location>
        <begin position="247"/>
        <end position="323"/>
    </location>
</feature>
<comment type="caution">
    <text evidence="3">The sequence shown here is derived from an EMBL/GenBank/DDBJ whole genome shotgun (WGS) entry which is preliminary data.</text>
</comment>
<feature type="coiled-coil region" evidence="1">
    <location>
        <begin position="79"/>
        <end position="218"/>
    </location>
</feature>
<gene>
    <name evidence="3" type="ORF">NDI37_20895</name>
</gene>
<proteinExistence type="predicted"/>
<dbReference type="Gene3D" id="1.10.287.1490">
    <property type="match status" value="1"/>
</dbReference>
<keyword evidence="2" id="KW-1133">Transmembrane helix</keyword>
<reference evidence="3 4" key="1">
    <citation type="submission" date="2022-04" db="EMBL/GenBank/DDBJ databases">
        <title>Positive selection, recombination, and allopatry shape intraspecific diversity of widespread and dominant cyanobacteria.</title>
        <authorList>
            <person name="Wei J."/>
            <person name="Shu W."/>
            <person name="Hu C."/>
        </authorList>
    </citation>
    <scope>NUCLEOTIDE SEQUENCE [LARGE SCALE GENOMIC DNA]</scope>
    <source>
        <strain evidence="3 4">GB2-A5</strain>
    </source>
</reference>
<sequence length="536" mass="59765">MATSALVLILSILVLGGAIATLGDRIGTRVGKARLSLFNLRPKKTAVLVTILTGLMISASTLTILFATSKPLRTGVFQVDEIQRKLRTARRELDETVAQKQQTESELSKVAAQKQQTENELSLARTEQQAAQKRLDAINKSLAAALGRQAQTEAQLSKTERELKSVAASFEKTQQQLENVSGQAVNLRSEIQQLQGERQELIKQRDRVKAQITQLKGQVTQRDREIAKLDQAITERDREIAIRDQALAELDQKISNLRNSIDQRDREIAKRDTALAQLDEEISARDQVIAQRETRLKEIEKQQAALEQEVADLEQYYQSYQALRQGNVALQRGQVLAFGVFRIVDPAAARQVIDQLLREANRTAMKATRPGNNNNNKMVNERVVQITQAQVDQLLNQIKDGRPYLVRIFSAGNYVQGEKDVQVFADATVNKIVFSGGDIIAATSADPSTMNDQQIRQQIDLLLGASQFRANRAGILNDTIQVGDGRITSLIRFIEKLKKFKQPIDLKAVVAEDTYLIGPLKLNLVVVQNGEVIFSM</sequence>
<dbReference type="Pfam" id="PF11283">
    <property type="entry name" value="DUF3084"/>
    <property type="match status" value="1"/>
</dbReference>
<evidence type="ECO:0000313" key="4">
    <source>
        <dbReference type="Proteomes" id="UP001442494"/>
    </source>
</evidence>
<feature type="transmembrane region" description="Helical" evidence="2">
    <location>
        <begin position="47"/>
        <end position="67"/>
    </location>
</feature>